<dbReference type="Pfam" id="PF00069">
    <property type="entry name" value="Pkinase"/>
    <property type="match status" value="2"/>
</dbReference>
<dbReference type="EC" id="2.7.11.1" evidence="1"/>
<dbReference type="STRING" id="8187.ENSLCAP00010011611"/>
<dbReference type="PANTHER" id="PTHR11042">
    <property type="entry name" value="EUKARYOTIC TRANSLATION INITIATION FACTOR 2-ALPHA KINASE EIF2-ALPHA KINASE -RELATED"/>
    <property type="match status" value="1"/>
</dbReference>
<keyword evidence="3" id="KW-0597">Phosphoprotein</keyword>
<dbReference type="GO" id="GO:0004694">
    <property type="term" value="F:eukaryotic translation initiation factor 2alpha kinase activity"/>
    <property type="evidence" value="ECO:0007669"/>
    <property type="project" value="TreeGrafter"/>
</dbReference>
<feature type="compositionally biased region" description="Polar residues" evidence="11">
    <location>
        <begin position="313"/>
        <end position="338"/>
    </location>
</feature>
<evidence type="ECO:0000256" key="8">
    <source>
        <dbReference type="ARBA" id="ARBA00037982"/>
    </source>
</evidence>
<dbReference type="SMART" id="SM00220">
    <property type="entry name" value="S_TKc"/>
    <property type="match status" value="1"/>
</dbReference>
<dbReference type="GO" id="GO:0005524">
    <property type="term" value="F:ATP binding"/>
    <property type="evidence" value="ECO:0007669"/>
    <property type="project" value="UniProtKB-UniRule"/>
</dbReference>
<accession>A0A4W6CI26</accession>
<dbReference type="InterPro" id="IPR008271">
    <property type="entry name" value="Ser/Thr_kinase_AS"/>
</dbReference>
<dbReference type="InterPro" id="IPR014720">
    <property type="entry name" value="dsRBD_dom"/>
</dbReference>
<dbReference type="AlphaFoldDB" id="A0A4W6CI26"/>
<dbReference type="InterPro" id="IPR044452">
    <property type="entry name" value="EIF2AK2_DSRM_1"/>
</dbReference>
<keyword evidence="7 10" id="KW-0067">ATP-binding</keyword>
<dbReference type="InterPro" id="IPR050339">
    <property type="entry name" value="CC_SR_Kinase"/>
</dbReference>
<evidence type="ECO:0000259" key="13">
    <source>
        <dbReference type="PROSITE" id="PS50137"/>
    </source>
</evidence>
<reference evidence="15" key="1">
    <citation type="submission" date="2015-09" db="EMBL/GenBank/DDBJ databases">
        <authorList>
            <person name="Sai Rama Sridatta P."/>
        </authorList>
    </citation>
    <scope>NUCLEOTIDE SEQUENCE [LARGE SCALE GENOMIC DNA]</scope>
</reference>
<evidence type="ECO:0000256" key="4">
    <source>
        <dbReference type="ARBA" id="ARBA00022679"/>
    </source>
</evidence>
<evidence type="ECO:0000256" key="6">
    <source>
        <dbReference type="ARBA" id="ARBA00022777"/>
    </source>
</evidence>
<dbReference type="InterPro" id="IPR017441">
    <property type="entry name" value="Protein_kinase_ATP_BS"/>
</dbReference>
<dbReference type="GeneTree" id="ENSGT00940000160736"/>
<evidence type="ECO:0000256" key="2">
    <source>
        <dbReference type="ARBA" id="ARBA00022527"/>
    </source>
</evidence>
<feature type="compositionally biased region" description="Low complexity" evidence="11">
    <location>
        <begin position="475"/>
        <end position="484"/>
    </location>
</feature>
<evidence type="ECO:0000313" key="14">
    <source>
        <dbReference type="Ensembl" id="ENSLCAP00010011611.1"/>
    </source>
</evidence>
<feature type="compositionally biased region" description="Low complexity" evidence="11">
    <location>
        <begin position="301"/>
        <end position="312"/>
    </location>
</feature>
<dbReference type="Proteomes" id="UP000314980">
    <property type="component" value="Unassembled WGS sequence"/>
</dbReference>
<feature type="region of interest" description="Disordered" evidence="11">
    <location>
        <begin position="272"/>
        <end position="338"/>
    </location>
</feature>
<dbReference type="PROSITE" id="PS50137">
    <property type="entry name" value="DS_RBD"/>
    <property type="match status" value="2"/>
</dbReference>
<dbReference type="InParanoid" id="A0A4W6CI26"/>
<dbReference type="InterPro" id="IPR000719">
    <property type="entry name" value="Prot_kinase_dom"/>
</dbReference>
<dbReference type="PANTHER" id="PTHR11042:SF166">
    <property type="entry name" value="EUKARYOTIC TRANSLATION INITIATION FACTOR 2-ALPHA KINASE 3"/>
    <property type="match status" value="1"/>
</dbReference>
<sequence>METGNYVAKLNEFSQKTRSTLDYEELGSAGPDHIKTFRQRVVFNGKGYPPGEGKNKKEAKQNAAKNALTSLLGSDQESVDSTSAAETSTAPDYQTTGTSHVNYICWLNEYGQKNRLSIRAVESTKPGLNNAVQCCSFVVGDKEYPAVSGKTRREAKEEAAKLVYDVICGSKTTETADLQDEELNQSISDICNKTGGLSLNNSFTETNYIGIVNHYCQKKRLSHTFIEVRSCGPPHNRQFFYKLVIDDREYPEGEGKTVKEAEQNAAQLAWSALREQSDWDSKESAKSTVSEDNAPTGLPTSFSQESSEPSSQNMATGTSDSSNPTKDQAAVETNSMGNSASKTLIQSRFTSEFDSIKCLGKGGFGHVYKAREILVDKYYAIKVVHGKKKALREVTALSDLQHPNIVRYYNCWMEDSEYKQDSSEDPYSTTEDSYTATEDSYSATEDSYSTTEDSNSATADSSRTTTDNYSATADSCSSSQLSSNSSPQYLYIKMELCDPRTLEDWIDETNRITLQHSKRREQGLTTALQIVSGVEYIHSKKLIHRDLKPPNIMFGRDGKVKIGDFGLVAAQAHDADGNLMKRTYNKGTESYMAPEQISERNYGEKVDIFALGLIYFELLWKRSTIHEKFTIWDDIRSQTFPEDFSVTFFQESLVIKSMLSEKPEDRPEASKLKAELEKWAQALMHQKNVTV</sequence>
<feature type="region of interest" description="Disordered" evidence="11">
    <location>
        <begin position="71"/>
        <end position="93"/>
    </location>
</feature>
<dbReference type="PROSITE" id="PS50011">
    <property type="entry name" value="PROTEIN_KINASE_DOM"/>
    <property type="match status" value="1"/>
</dbReference>
<dbReference type="FunFam" id="3.30.160.20:FF:000045">
    <property type="entry name" value="Eukaryotic translation initiation factor 2-alpha kinase 2"/>
    <property type="match status" value="1"/>
</dbReference>
<evidence type="ECO:0000256" key="5">
    <source>
        <dbReference type="ARBA" id="ARBA00022741"/>
    </source>
</evidence>
<keyword evidence="5 10" id="KW-0547">Nucleotide-binding</keyword>
<keyword evidence="6" id="KW-0418">Kinase</keyword>
<dbReference type="FunFam" id="1.10.510.10:FF:000251">
    <property type="entry name" value="eukaryotic translation initiation factor 2-alpha kinase 3"/>
    <property type="match status" value="1"/>
</dbReference>
<feature type="compositionally biased region" description="Basic and acidic residues" evidence="11">
    <location>
        <begin position="275"/>
        <end position="285"/>
    </location>
</feature>
<feature type="binding site" evidence="10">
    <location>
        <position position="382"/>
    </location>
    <ligand>
        <name>ATP</name>
        <dbReference type="ChEBI" id="CHEBI:30616"/>
    </ligand>
</feature>
<dbReference type="PROSITE" id="PS00108">
    <property type="entry name" value="PROTEIN_KINASE_ST"/>
    <property type="match status" value="1"/>
</dbReference>
<dbReference type="SUPFAM" id="SSF54768">
    <property type="entry name" value="dsRNA-binding domain-like"/>
    <property type="match status" value="3"/>
</dbReference>
<feature type="compositionally biased region" description="Low complexity" evidence="11">
    <location>
        <begin position="453"/>
        <end position="468"/>
    </location>
</feature>
<feature type="region of interest" description="Disordered" evidence="11">
    <location>
        <begin position="419"/>
        <end position="484"/>
    </location>
</feature>
<dbReference type="PROSITE" id="PS00107">
    <property type="entry name" value="PROTEIN_KINASE_ATP"/>
    <property type="match status" value="1"/>
</dbReference>
<keyword evidence="2" id="KW-0723">Serine/threonine-protein kinase</keyword>
<dbReference type="Ensembl" id="ENSLCAT00010011857.1">
    <property type="protein sequence ID" value="ENSLCAP00010011611.1"/>
    <property type="gene ID" value="ENSLCAG00010005493.1"/>
</dbReference>
<dbReference type="InterPro" id="IPR011009">
    <property type="entry name" value="Kinase-like_dom_sf"/>
</dbReference>
<dbReference type="GO" id="GO:0005737">
    <property type="term" value="C:cytoplasm"/>
    <property type="evidence" value="ECO:0007669"/>
    <property type="project" value="TreeGrafter"/>
</dbReference>
<evidence type="ECO:0000256" key="7">
    <source>
        <dbReference type="ARBA" id="ARBA00022840"/>
    </source>
</evidence>
<evidence type="ECO:0000256" key="11">
    <source>
        <dbReference type="SAM" id="MobiDB-lite"/>
    </source>
</evidence>
<dbReference type="CDD" id="cd19903">
    <property type="entry name" value="DSRM_EIF2AK2_rpt1"/>
    <property type="match status" value="2"/>
</dbReference>
<evidence type="ECO:0000256" key="3">
    <source>
        <dbReference type="ARBA" id="ARBA00022553"/>
    </source>
</evidence>
<evidence type="ECO:0000256" key="9">
    <source>
        <dbReference type="PROSITE-ProRule" id="PRU00266"/>
    </source>
</evidence>
<evidence type="ECO:0000256" key="1">
    <source>
        <dbReference type="ARBA" id="ARBA00012513"/>
    </source>
</evidence>
<reference evidence="14" key="2">
    <citation type="submission" date="2025-08" db="UniProtKB">
        <authorList>
            <consortium name="Ensembl"/>
        </authorList>
    </citation>
    <scope>IDENTIFICATION</scope>
</reference>
<dbReference type="SUPFAM" id="SSF56112">
    <property type="entry name" value="Protein kinase-like (PK-like)"/>
    <property type="match status" value="1"/>
</dbReference>
<dbReference type="SMART" id="SM00358">
    <property type="entry name" value="DSRM"/>
    <property type="match status" value="3"/>
</dbReference>
<dbReference type="GO" id="GO:0003725">
    <property type="term" value="F:double-stranded RNA binding"/>
    <property type="evidence" value="ECO:0007669"/>
    <property type="project" value="InterPro"/>
</dbReference>
<evidence type="ECO:0000313" key="15">
    <source>
        <dbReference type="Proteomes" id="UP000314980"/>
    </source>
</evidence>
<dbReference type="Gene3D" id="3.30.160.20">
    <property type="match status" value="3"/>
</dbReference>
<keyword evidence="9" id="KW-0694">RNA-binding</keyword>
<dbReference type="Pfam" id="PF00035">
    <property type="entry name" value="dsrm"/>
    <property type="match status" value="2"/>
</dbReference>
<dbReference type="Gene3D" id="3.30.200.20">
    <property type="entry name" value="Phosphorylase Kinase, domain 1"/>
    <property type="match status" value="1"/>
</dbReference>
<evidence type="ECO:0000259" key="12">
    <source>
        <dbReference type="PROSITE" id="PS50011"/>
    </source>
</evidence>
<proteinExistence type="inferred from homology"/>
<feature type="compositionally biased region" description="Polar residues" evidence="11">
    <location>
        <begin position="425"/>
        <end position="452"/>
    </location>
</feature>
<reference evidence="14" key="3">
    <citation type="submission" date="2025-09" db="UniProtKB">
        <authorList>
            <consortium name="Ensembl"/>
        </authorList>
    </citation>
    <scope>IDENTIFICATION</scope>
</reference>
<keyword evidence="15" id="KW-1185">Reference proteome</keyword>
<dbReference type="GO" id="GO:0005634">
    <property type="term" value="C:nucleus"/>
    <property type="evidence" value="ECO:0007669"/>
    <property type="project" value="TreeGrafter"/>
</dbReference>
<feature type="domain" description="DRBM" evidence="13">
    <location>
        <begin position="5"/>
        <end position="73"/>
    </location>
</feature>
<feature type="domain" description="Protein kinase" evidence="12">
    <location>
        <begin position="353"/>
        <end position="680"/>
    </location>
</feature>
<keyword evidence="4" id="KW-0808">Transferase</keyword>
<evidence type="ECO:0000256" key="10">
    <source>
        <dbReference type="PROSITE-ProRule" id="PRU10141"/>
    </source>
</evidence>
<dbReference type="Gene3D" id="1.10.510.10">
    <property type="entry name" value="Transferase(Phosphotransferase) domain 1"/>
    <property type="match status" value="1"/>
</dbReference>
<organism evidence="14 15">
    <name type="scientific">Lates calcarifer</name>
    <name type="common">Barramundi</name>
    <name type="synonym">Holocentrus calcarifer</name>
    <dbReference type="NCBI Taxonomy" id="8187"/>
    <lineage>
        <taxon>Eukaryota</taxon>
        <taxon>Metazoa</taxon>
        <taxon>Chordata</taxon>
        <taxon>Craniata</taxon>
        <taxon>Vertebrata</taxon>
        <taxon>Euteleostomi</taxon>
        <taxon>Actinopterygii</taxon>
        <taxon>Neopterygii</taxon>
        <taxon>Teleostei</taxon>
        <taxon>Neoteleostei</taxon>
        <taxon>Acanthomorphata</taxon>
        <taxon>Carangaria</taxon>
        <taxon>Carangaria incertae sedis</taxon>
        <taxon>Centropomidae</taxon>
        <taxon>Lates</taxon>
    </lineage>
</organism>
<name>A0A4W6CI26_LATCA</name>
<feature type="domain" description="DRBM" evidence="13">
    <location>
        <begin position="207"/>
        <end position="275"/>
    </location>
</feature>
<protein>
    <recommendedName>
        <fullName evidence="1">non-specific serine/threonine protein kinase</fullName>
        <ecNumber evidence="1">2.7.11.1</ecNumber>
    </recommendedName>
</protein>
<comment type="similarity">
    <text evidence="8">Belongs to the protein kinase superfamily. Ser/Thr protein kinase family. GCN2 subfamily.</text>
</comment>